<dbReference type="InterPro" id="IPR024623">
    <property type="entry name" value="YtxH"/>
</dbReference>
<dbReference type="OrthoDB" id="2692215at2"/>
<keyword evidence="3" id="KW-1185">Reference proteome</keyword>
<gene>
    <name evidence="2" type="ORF">SAMN04488134_11135</name>
</gene>
<proteinExistence type="predicted"/>
<evidence type="ECO:0000313" key="3">
    <source>
        <dbReference type="Proteomes" id="UP000199300"/>
    </source>
</evidence>
<dbReference type="PANTHER" id="PTHR35792:SF3">
    <property type="entry name" value="IG HYPOTHETICAL 17707"/>
    <property type="match status" value="1"/>
</dbReference>
<dbReference type="AlphaFoldDB" id="A0A1H8RU42"/>
<organism evidence="2 3">
    <name type="scientific">Amphibacillus marinus</name>
    <dbReference type="NCBI Taxonomy" id="872970"/>
    <lineage>
        <taxon>Bacteria</taxon>
        <taxon>Bacillati</taxon>
        <taxon>Bacillota</taxon>
        <taxon>Bacilli</taxon>
        <taxon>Bacillales</taxon>
        <taxon>Bacillaceae</taxon>
        <taxon>Amphibacillus</taxon>
    </lineage>
</organism>
<name>A0A1H8RU42_9BACI</name>
<dbReference type="RefSeq" id="WP_091499412.1">
    <property type="nucleotide sequence ID" value="NZ_FODJ01000011.1"/>
</dbReference>
<keyword evidence="1" id="KW-0732">Signal</keyword>
<dbReference type="STRING" id="872970.SAMN04488134_11135"/>
<dbReference type="EMBL" id="FODJ01000011">
    <property type="protein sequence ID" value="SEO69836.1"/>
    <property type="molecule type" value="Genomic_DNA"/>
</dbReference>
<feature type="chain" id="PRO_5038880133" evidence="1">
    <location>
        <begin position="22"/>
        <end position="120"/>
    </location>
</feature>
<sequence>MANSKSLLLGLLAGGVVSATATLLSAPKSGKETRQDLKDHVLEIKGALEKVKVNSKVLSEQIVQTSKEGALLIKELSKDVKDSIESWKSTIEPHQKNIQLYLTQIEERLKELEEQSQATS</sequence>
<protein>
    <submittedName>
        <fullName evidence="2">Gas vesicle protein</fullName>
    </submittedName>
</protein>
<dbReference type="Pfam" id="PF12732">
    <property type="entry name" value="YtxH"/>
    <property type="match status" value="1"/>
</dbReference>
<evidence type="ECO:0000313" key="2">
    <source>
        <dbReference type="EMBL" id="SEO69836.1"/>
    </source>
</evidence>
<feature type="signal peptide" evidence="1">
    <location>
        <begin position="1"/>
        <end position="21"/>
    </location>
</feature>
<dbReference type="PANTHER" id="PTHR35792">
    <property type="entry name" value="GENERAL STRESS PROTEIN"/>
    <property type="match status" value="1"/>
</dbReference>
<dbReference type="InterPro" id="IPR052928">
    <property type="entry name" value="Desiccation-related_membrane"/>
</dbReference>
<dbReference type="Proteomes" id="UP000199300">
    <property type="component" value="Unassembled WGS sequence"/>
</dbReference>
<accession>A0A1H8RU42</accession>
<evidence type="ECO:0000256" key="1">
    <source>
        <dbReference type="SAM" id="SignalP"/>
    </source>
</evidence>
<reference evidence="2 3" key="1">
    <citation type="submission" date="2016-10" db="EMBL/GenBank/DDBJ databases">
        <authorList>
            <person name="de Groot N.N."/>
        </authorList>
    </citation>
    <scope>NUCLEOTIDE SEQUENCE [LARGE SCALE GENOMIC DNA]</scope>
    <source>
        <strain evidence="2 3">CGMCC 1.10434</strain>
    </source>
</reference>